<dbReference type="Proteomes" id="UP000270924">
    <property type="component" value="Unassembled WGS sequence"/>
</dbReference>
<protein>
    <submittedName>
        <fullName evidence="1">Uncharacterized protein</fullName>
    </submittedName>
</protein>
<dbReference type="EMBL" id="UYWW01001016">
    <property type="protein sequence ID" value="VDM09775.1"/>
    <property type="molecule type" value="Genomic_DNA"/>
</dbReference>
<dbReference type="InParanoid" id="A0A3P7FKF0"/>
<evidence type="ECO:0000313" key="1">
    <source>
        <dbReference type="EMBL" id="VDM09775.1"/>
    </source>
</evidence>
<organism evidence="1 2">
    <name type="scientific">Wuchereria bancrofti</name>
    <dbReference type="NCBI Taxonomy" id="6293"/>
    <lineage>
        <taxon>Eukaryota</taxon>
        <taxon>Metazoa</taxon>
        <taxon>Ecdysozoa</taxon>
        <taxon>Nematoda</taxon>
        <taxon>Chromadorea</taxon>
        <taxon>Rhabditida</taxon>
        <taxon>Spirurina</taxon>
        <taxon>Spiruromorpha</taxon>
        <taxon>Filarioidea</taxon>
        <taxon>Onchocercidae</taxon>
        <taxon>Wuchereria</taxon>
    </lineage>
</organism>
<keyword evidence="2" id="KW-1185">Reference proteome</keyword>
<accession>A0A3P7FKF0</accession>
<reference evidence="1 2" key="1">
    <citation type="submission" date="2018-11" db="EMBL/GenBank/DDBJ databases">
        <authorList>
            <consortium name="Pathogen Informatics"/>
        </authorList>
    </citation>
    <scope>NUCLEOTIDE SEQUENCE [LARGE SCALE GENOMIC DNA]</scope>
</reference>
<sequence length="83" mass="9315">MSLMLAYGINAGVIATIHLFKSCRLSRSISNFMTSKKKMAAGGIRYEFVMQVPATAIDDTVLFNANYWVGGKQKDMKYKLKDE</sequence>
<dbReference type="AlphaFoldDB" id="A0A3P7FKF0"/>
<proteinExistence type="predicted"/>
<gene>
    <name evidence="1" type="ORF">WBA_LOCUS3161</name>
</gene>
<name>A0A3P7FKF0_WUCBA</name>
<evidence type="ECO:0000313" key="2">
    <source>
        <dbReference type="Proteomes" id="UP000270924"/>
    </source>
</evidence>